<name>A0AC60PP62_IXOPE</name>
<sequence>MQPGRRAVVAALLTLGVFLAVSEPRAVRYRCQYLKTHNRSGIVCTPVDGPGLLGGPKPKTFTAPEAFNGNFIRHMNTDCARCFGRCWLMYGYPSISNEGVCQGKSYPCDPTSCGIHVFCLLGSPELAVKISEMSKSGQIQKVIKGIPGSRTSLKTTDVPVATKSAKNSLERDFGEDLKFVYENYLPLDEGAVVSAAARSILQMPRLSLWTALSLGYAACGSYSYQLLH</sequence>
<organism evidence="1 2">
    <name type="scientific">Ixodes persulcatus</name>
    <name type="common">Taiga tick</name>
    <dbReference type="NCBI Taxonomy" id="34615"/>
    <lineage>
        <taxon>Eukaryota</taxon>
        <taxon>Metazoa</taxon>
        <taxon>Ecdysozoa</taxon>
        <taxon>Arthropoda</taxon>
        <taxon>Chelicerata</taxon>
        <taxon>Arachnida</taxon>
        <taxon>Acari</taxon>
        <taxon>Parasitiformes</taxon>
        <taxon>Ixodida</taxon>
        <taxon>Ixodoidea</taxon>
        <taxon>Ixodidae</taxon>
        <taxon>Ixodinae</taxon>
        <taxon>Ixodes</taxon>
    </lineage>
</organism>
<dbReference type="Proteomes" id="UP000805193">
    <property type="component" value="Unassembled WGS sequence"/>
</dbReference>
<evidence type="ECO:0000313" key="1">
    <source>
        <dbReference type="EMBL" id="KAG0422828.1"/>
    </source>
</evidence>
<gene>
    <name evidence="1" type="ORF">HPB47_001350</name>
</gene>
<reference evidence="1 2" key="1">
    <citation type="journal article" date="2020" name="Cell">
        <title>Large-Scale Comparative Analyses of Tick Genomes Elucidate Their Genetic Diversity and Vector Capacities.</title>
        <authorList>
            <consortium name="Tick Genome and Microbiome Consortium (TIGMIC)"/>
            <person name="Jia N."/>
            <person name="Wang J."/>
            <person name="Shi W."/>
            <person name="Du L."/>
            <person name="Sun Y."/>
            <person name="Zhan W."/>
            <person name="Jiang J.F."/>
            <person name="Wang Q."/>
            <person name="Zhang B."/>
            <person name="Ji P."/>
            <person name="Bell-Sakyi L."/>
            <person name="Cui X.M."/>
            <person name="Yuan T.T."/>
            <person name="Jiang B.G."/>
            <person name="Yang W.F."/>
            <person name="Lam T.T."/>
            <person name="Chang Q.C."/>
            <person name="Ding S.J."/>
            <person name="Wang X.J."/>
            <person name="Zhu J.G."/>
            <person name="Ruan X.D."/>
            <person name="Zhao L."/>
            <person name="Wei J.T."/>
            <person name="Ye R.Z."/>
            <person name="Que T.C."/>
            <person name="Du C.H."/>
            <person name="Zhou Y.H."/>
            <person name="Cheng J.X."/>
            <person name="Dai P.F."/>
            <person name="Guo W.B."/>
            <person name="Han X.H."/>
            <person name="Huang E.J."/>
            <person name="Li L.F."/>
            <person name="Wei W."/>
            <person name="Gao Y.C."/>
            <person name="Liu J.Z."/>
            <person name="Shao H.Z."/>
            <person name="Wang X."/>
            <person name="Wang C.C."/>
            <person name="Yang T.C."/>
            <person name="Huo Q.B."/>
            <person name="Li W."/>
            <person name="Chen H.Y."/>
            <person name="Chen S.E."/>
            <person name="Zhou L.G."/>
            <person name="Ni X.B."/>
            <person name="Tian J.H."/>
            <person name="Sheng Y."/>
            <person name="Liu T."/>
            <person name="Pan Y.S."/>
            <person name="Xia L.Y."/>
            <person name="Li J."/>
            <person name="Zhao F."/>
            <person name="Cao W.C."/>
        </authorList>
    </citation>
    <scope>NUCLEOTIDE SEQUENCE [LARGE SCALE GENOMIC DNA]</scope>
    <source>
        <strain evidence="1">Iper-2018</strain>
    </source>
</reference>
<keyword evidence="2" id="KW-1185">Reference proteome</keyword>
<evidence type="ECO:0000313" key="2">
    <source>
        <dbReference type="Proteomes" id="UP000805193"/>
    </source>
</evidence>
<comment type="caution">
    <text evidence="1">The sequence shown here is derived from an EMBL/GenBank/DDBJ whole genome shotgun (WGS) entry which is preliminary data.</text>
</comment>
<dbReference type="EMBL" id="JABSTQ010010175">
    <property type="protein sequence ID" value="KAG0422828.1"/>
    <property type="molecule type" value="Genomic_DNA"/>
</dbReference>
<protein>
    <submittedName>
        <fullName evidence="1">Uncharacterized protein</fullName>
    </submittedName>
</protein>
<accession>A0AC60PP62</accession>
<proteinExistence type="predicted"/>